<evidence type="ECO:0000313" key="2">
    <source>
        <dbReference type="EMBL" id="RCW70621.1"/>
    </source>
</evidence>
<keyword evidence="3" id="KW-1185">Reference proteome</keyword>
<dbReference type="EMBL" id="QPJJ01000006">
    <property type="protein sequence ID" value="RCW70621.1"/>
    <property type="molecule type" value="Genomic_DNA"/>
</dbReference>
<organism evidence="2 3">
    <name type="scientific">Saliterribacillus persicus</name>
    <dbReference type="NCBI Taxonomy" id="930114"/>
    <lineage>
        <taxon>Bacteria</taxon>
        <taxon>Bacillati</taxon>
        <taxon>Bacillota</taxon>
        <taxon>Bacilli</taxon>
        <taxon>Bacillales</taxon>
        <taxon>Bacillaceae</taxon>
        <taxon>Saliterribacillus</taxon>
    </lineage>
</organism>
<feature type="compositionally biased region" description="Basic and acidic residues" evidence="1">
    <location>
        <begin position="21"/>
        <end position="35"/>
    </location>
</feature>
<feature type="region of interest" description="Disordered" evidence="1">
    <location>
        <begin position="1"/>
        <end position="49"/>
    </location>
</feature>
<gene>
    <name evidence="2" type="ORF">DFR57_10618</name>
</gene>
<accession>A0A368XRM6</accession>
<proteinExistence type="predicted"/>
<reference evidence="2 3" key="1">
    <citation type="submission" date="2018-07" db="EMBL/GenBank/DDBJ databases">
        <title>Genomic Encyclopedia of Type Strains, Phase IV (KMG-IV): sequencing the most valuable type-strain genomes for metagenomic binning, comparative biology and taxonomic classification.</title>
        <authorList>
            <person name="Goeker M."/>
        </authorList>
    </citation>
    <scope>NUCLEOTIDE SEQUENCE [LARGE SCALE GENOMIC DNA]</scope>
    <source>
        <strain evidence="2 3">DSM 27696</strain>
    </source>
</reference>
<evidence type="ECO:0000313" key="3">
    <source>
        <dbReference type="Proteomes" id="UP000252585"/>
    </source>
</evidence>
<dbReference type="Proteomes" id="UP000252585">
    <property type="component" value="Unassembled WGS sequence"/>
</dbReference>
<sequence>MAGRKKEPLSVIQGKGRSNHITKEEALRCHTDNIEPPRYLLKSQTSFRD</sequence>
<comment type="caution">
    <text evidence="2">The sequence shown here is derived from an EMBL/GenBank/DDBJ whole genome shotgun (WGS) entry which is preliminary data.</text>
</comment>
<protein>
    <submittedName>
        <fullName evidence="2">Uncharacterized protein</fullName>
    </submittedName>
</protein>
<name>A0A368XRM6_9BACI</name>
<dbReference type="AlphaFoldDB" id="A0A368XRM6"/>
<evidence type="ECO:0000256" key="1">
    <source>
        <dbReference type="SAM" id="MobiDB-lite"/>
    </source>
</evidence>